<keyword evidence="1" id="KW-0175">Coiled coil</keyword>
<dbReference type="STRING" id="1458275.AZ34_12820"/>
<evidence type="ECO:0000256" key="1">
    <source>
        <dbReference type="SAM" id="Coils"/>
    </source>
</evidence>
<feature type="region of interest" description="Disordered" evidence="2">
    <location>
        <begin position="1"/>
        <end position="49"/>
    </location>
</feature>
<dbReference type="AlphaFoldDB" id="A0A016XLY5"/>
<dbReference type="OrthoDB" id="6120474at2"/>
<organism evidence="3 4">
    <name type="scientific">Hylemonella gracilis str. Niagara R</name>
    <dbReference type="NCBI Taxonomy" id="1458275"/>
    <lineage>
        <taxon>Bacteria</taxon>
        <taxon>Pseudomonadati</taxon>
        <taxon>Pseudomonadota</taxon>
        <taxon>Betaproteobacteria</taxon>
        <taxon>Burkholderiales</taxon>
        <taxon>Comamonadaceae</taxon>
        <taxon>Hylemonella</taxon>
    </lineage>
</organism>
<reference evidence="3 4" key="1">
    <citation type="submission" date="2014-02" db="EMBL/GenBank/DDBJ databases">
        <title>Draft Genome of Hylemonella gracilis isolated from the Niagara River.</title>
        <authorList>
            <person name="Pawlowski D.R."/>
            <person name="Koudelka G.B."/>
        </authorList>
    </citation>
    <scope>NUCLEOTIDE SEQUENCE [LARGE SCALE GENOMIC DNA]</scope>
    <source>
        <strain evidence="3 4">Niagara R</strain>
    </source>
</reference>
<evidence type="ECO:0000313" key="4">
    <source>
        <dbReference type="Proteomes" id="UP000023268"/>
    </source>
</evidence>
<feature type="coiled-coil region" evidence="1">
    <location>
        <begin position="89"/>
        <end position="145"/>
    </location>
</feature>
<dbReference type="RefSeq" id="WP_155831811.1">
    <property type="nucleotide sequence ID" value="NZ_JEMG01000001.1"/>
</dbReference>
<name>A0A016XLY5_9BURK</name>
<feature type="compositionally biased region" description="Polar residues" evidence="2">
    <location>
        <begin position="15"/>
        <end position="28"/>
    </location>
</feature>
<evidence type="ECO:0000256" key="2">
    <source>
        <dbReference type="SAM" id="MobiDB-lite"/>
    </source>
</evidence>
<dbReference type="Proteomes" id="UP000023268">
    <property type="component" value="Unassembled WGS sequence"/>
</dbReference>
<sequence length="185" mass="20182">MAAAQSKTAVGALTPGQTRAQAATSTPRNAPAPVANGQTPVSPDKPKETVEDLATELKELRDVQIGLVLTLAACGDEPHCVSGVNHQEIARMQERLRKVTEQLGRETSQTQETLREALQTLQKEADNLQVSVVKVETEIDETKLEGDWSDQFVFDDFNAAPAVPFPNEKVPLVRFEDAEQPLPLE</sequence>
<evidence type="ECO:0000313" key="3">
    <source>
        <dbReference type="EMBL" id="EYC52915.1"/>
    </source>
</evidence>
<accession>A0A016XLY5</accession>
<gene>
    <name evidence="3" type="ORF">AZ34_12820</name>
</gene>
<protein>
    <submittedName>
        <fullName evidence="3">Uncharacterized protein</fullName>
    </submittedName>
</protein>
<dbReference type="EMBL" id="JEMG01000001">
    <property type="protein sequence ID" value="EYC52915.1"/>
    <property type="molecule type" value="Genomic_DNA"/>
</dbReference>
<comment type="caution">
    <text evidence="3">The sequence shown here is derived from an EMBL/GenBank/DDBJ whole genome shotgun (WGS) entry which is preliminary data.</text>
</comment>
<dbReference type="eggNOG" id="ENOG5034BSA">
    <property type="taxonomic scope" value="Bacteria"/>
</dbReference>
<proteinExistence type="predicted"/>